<feature type="transmembrane region" description="Helical" evidence="1">
    <location>
        <begin position="270"/>
        <end position="288"/>
    </location>
</feature>
<dbReference type="RefSeq" id="WP_168056240.1">
    <property type="nucleotide sequence ID" value="NZ_JAAOZT010000009.1"/>
</dbReference>
<feature type="transmembrane region" description="Helical" evidence="1">
    <location>
        <begin position="246"/>
        <end position="264"/>
    </location>
</feature>
<feature type="transmembrane region" description="Helical" evidence="1">
    <location>
        <begin position="155"/>
        <end position="175"/>
    </location>
</feature>
<dbReference type="SUPFAM" id="SSF103481">
    <property type="entry name" value="Multidrug resistance efflux transporter EmrE"/>
    <property type="match status" value="2"/>
</dbReference>
<name>A0A840RNF8_9BURK</name>
<organism evidence="3 4">
    <name type="scientific">Glaciimonas immobilis</name>
    <dbReference type="NCBI Taxonomy" id="728004"/>
    <lineage>
        <taxon>Bacteria</taxon>
        <taxon>Pseudomonadati</taxon>
        <taxon>Pseudomonadota</taxon>
        <taxon>Betaproteobacteria</taxon>
        <taxon>Burkholderiales</taxon>
        <taxon>Oxalobacteraceae</taxon>
        <taxon>Glaciimonas</taxon>
    </lineage>
</organism>
<feature type="transmembrane region" description="Helical" evidence="1">
    <location>
        <begin position="126"/>
        <end position="143"/>
    </location>
</feature>
<feature type="transmembrane region" description="Helical" evidence="1">
    <location>
        <begin position="215"/>
        <end position="234"/>
    </location>
</feature>
<feature type="transmembrane region" description="Helical" evidence="1">
    <location>
        <begin position="38"/>
        <end position="57"/>
    </location>
</feature>
<feature type="transmembrane region" description="Helical" evidence="1">
    <location>
        <begin position="182"/>
        <end position="203"/>
    </location>
</feature>
<comment type="caution">
    <text evidence="3">The sequence shown here is derived from an EMBL/GenBank/DDBJ whole genome shotgun (WGS) entry which is preliminary data.</text>
</comment>
<evidence type="ECO:0000313" key="4">
    <source>
        <dbReference type="Proteomes" id="UP000571084"/>
    </source>
</evidence>
<keyword evidence="4" id="KW-1185">Reference proteome</keyword>
<dbReference type="Pfam" id="PF00892">
    <property type="entry name" value="EamA"/>
    <property type="match status" value="2"/>
</dbReference>
<proteinExistence type="predicted"/>
<keyword evidence="1" id="KW-0472">Membrane</keyword>
<dbReference type="InterPro" id="IPR000620">
    <property type="entry name" value="EamA_dom"/>
</dbReference>
<accession>A0A840RNF8</accession>
<feature type="transmembrane region" description="Helical" evidence="1">
    <location>
        <begin position="69"/>
        <end position="92"/>
    </location>
</feature>
<evidence type="ECO:0000313" key="3">
    <source>
        <dbReference type="EMBL" id="MBB5199877.1"/>
    </source>
</evidence>
<dbReference type="PANTHER" id="PTHR22911">
    <property type="entry name" value="ACYL-MALONYL CONDENSING ENZYME-RELATED"/>
    <property type="match status" value="1"/>
</dbReference>
<keyword evidence="1" id="KW-1133">Transmembrane helix</keyword>
<dbReference type="InterPro" id="IPR037185">
    <property type="entry name" value="EmrE-like"/>
</dbReference>
<dbReference type="Proteomes" id="UP000571084">
    <property type="component" value="Unassembled WGS sequence"/>
</dbReference>
<feature type="transmembrane region" description="Helical" evidence="1">
    <location>
        <begin position="98"/>
        <end position="119"/>
    </location>
</feature>
<gene>
    <name evidence="3" type="ORF">HNR39_001709</name>
</gene>
<dbReference type="GO" id="GO:0016020">
    <property type="term" value="C:membrane"/>
    <property type="evidence" value="ECO:0007669"/>
    <property type="project" value="InterPro"/>
</dbReference>
<evidence type="ECO:0000259" key="2">
    <source>
        <dbReference type="Pfam" id="PF00892"/>
    </source>
</evidence>
<feature type="domain" description="EamA" evidence="2">
    <location>
        <begin position="160"/>
        <end position="286"/>
    </location>
</feature>
<dbReference type="EMBL" id="JACHHQ010000003">
    <property type="protein sequence ID" value="MBB5199877.1"/>
    <property type="molecule type" value="Genomic_DNA"/>
</dbReference>
<feature type="domain" description="EamA" evidence="2">
    <location>
        <begin position="5"/>
        <end position="142"/>
    </location>
</feature>
<protein>
    <submittedName>
        <fullName evidence="3">Drug/metabolite transporter (DMT)-like permease</fullName>
    </submittedName>
</protein>
<sequence length="293" mass="32182">MMPNKAILLALSCVVAWSFIPVISKVTTADITPLQFLFLSNALSAMMIGCVLIAWRIKIQGIFLQLKSSLLATILPAFLGCFLYYLCLYYGYSKADGVTVLVIQYLWPVLIVLLAPLILREKITSTIIASALLGFIGTLVVATKGDFSTFEIKNLPILGIVFIGSLAFALFSLLSKKIRCHTLVATFLYFIWATLFSLIGLLASSGIKFPASGNAWLGLVLNGTIVNGLSYFWWLRALQLEQTSRIAPLVFLTPILACLWLVLFLNEIFYISYVVGLCMCVGAGILASRNRSP</sequence>
<reference evidence="3 4" key="1">
    <citation type="submission" date="2020-08" db="EMBL/GenBank/DDBJ databases">
        <title>Genomic Encyclopedia of Type Strains, Phase IV (KMG-IV): sequencing the most valuable type-strain genomes for metagenomic binning, comparative biology and taxonomic classification.</title>
        <authorList>
            <person name="Goeker M."/>
        </authorList>
    </citation>
    <scope>NUCLEOTIDE SEQUENCE [LARGE SCALE GENOMIC DNA]</scope>
    <source>
        <strain evidence="3 4">DSM 23240</strain>
    </source>
</reference>
<dbReference type="AlphaFoldDB" id="A0A840RNF8"/>
<keyword evidence="1" id="KW-0812">Transmembrane</keyword>
<evidence type="ECO:0000256" key="1">
    <source>
        <dbReference type="SAM" id="Phobius"/>
    </source>
</evidence>